<dbReference type="EMBL" id="DS017021">
    <property type="protein sequence ID" value="KMU90368.1"/>
    <property type="molecule type" value="Genomic_DNA"/>
</dbReference>
<name>A0A0J8URT9_COCIT</name>
<dbReference type="AlphaFoldDB" id="A0A0J8URT9"/>
<gene>
    <name evidence="2" type="ORF">CIHG_08178</name>
</gene>
<evidence type="ECO:0000313" key="2">
    <source>
        <dbReference type="EMBL" id="KMU90368.1"/>
    </source>
</evidence>
<sequence length="127" mass="14488">MANISCRRAILTLIPTGCRRLSSLRRAVLARRKLRGRALVADLSQQPMQQHGMKRSPLIGPSWKLQKGKMRCFAVVSGNSRLQFENIGDQKREDGPESQRRPRPLRLAYGRLRSPMTNEVKVKALRL</sequence>
<organism evidence="2 3">
    <name type="scientific">Coccidioides immitis H538.4</name>
    <dbReference type="NCBI Taxonomy" id="396776"/>
    <lineage>
        <taxon>Eukaryota</taxon>
        <taxon>Fungi</taxon>
        <taxon>Dikarya</taxon>
        <taxon>Ascomycota</taxon>
        <taxon>Pezizomycotina</taxon>
        <taxon>Eurotiomycetes</taxon>
        <taxon>Eurotiomycetidae</taxon>
        <taxon>Onygenales</taxon>
        <taxon>Onygenaceae</taxon>
        <taxon>Coccidioides</taxon>
    </lineage>
</organism>
<proteinExistence type="predicted"/>
<accession>A0A0J8URT9</accession>
<reference evidence="3" key="1">
    <citation type="journal article" date="2010" name="Genome Res.">
        <title>Population genomic sequencing of Coccidioides fungi reveals recent hybridization and transposon control.</title>
        <authorList>
            <person name="Neafsey D.E."/>
            <person name="Barker B.M."/>
            <person name="Sharpton T.J."/>
            <person name="Stajich J.E."/>
            <person name="Park D.J."/>
            <person name="Whiston E."/>
            <person name="Hung C.-Y."/>
            <person name="McMahan C."/>
            <person name="White J."/>
            <person name="Sykes S."/>
            <person name="Heiman D."/>
            <person name="Young S."/>
            <person name="Zeng Q."/>
            <person name="Abouelleil A."/>
            <person name="Aftuck L."/>
            <person name="Bessette D."/>
            <person name="Brown A."/>
            <person name="FitzGerald M."/>
            <person name="Lui A."/>
            <person name="Macdonald J.P."/>
            <person name="Priest M."/>
            <person name="Orbach M.J."/>
            <person name="Galgiani J.N."/>
            <person name="Kirkland T.N."/>
            <person name="Cole G.T."/>
            <person name="Birren B.W."/>
            <person name="Henn M.R."/>
            <person name="Taylor J.W."/>
            <person name="Rounsley S.D."/>
        </authorList>
    </citation>
    <scope>NUCLEOTIDE SEQUENCE [LARGE SCALE GENOMIC DNA]</scope>
    <source>
        <strain evidence="3">H538.4</strain>
    </source>
</reference>
<feature type="compositionally biased region" description="Basic and acidic residues" evidence="1">
    <location>
        <begin position="88"/>
        <end position="100"/>
    </location>
</feature>
<protein>
    <submittedName>
        <fullName evidence="2">Uncharacterized protein</fullName>
    </submittedName>
</protein>
<feature type="region of interest" description="Disordered" evidence="1">
    <location>
        <begin position="85"/>
        <end position="107"/>
    </location>
</feature>
<evidence type="ECO:0000313" key="3">
    <source>
        <dbReference type="Proteomes" id="UP000054563"/>
    </source>
</evidence>
<dbReference type="Proteomes" id="UP000054563">
    <property type="component" value="Unassembled WGS sequence"/>
</dbReference>
<evidence type="ECO:0000256" key="1">
    <source>
        <dbReference type="SAM" id="MobiDB-lite"/>
    </source>
</evidence>
<dbReference type="VEuPathDB" id="FungiDB:CIHG_08178"/>